<dbReference type="Pfam" id="PF08313">
    <property type="entry name" value="SCA7"/>
    <property type="match status" value="1"/>
</dbReference>
<dbReference type="OrthoDB" id="21678at2759"/>
<feature type="region of interest" description="Disordered" evidence="1">
    <location>
        <begin position="103"/>
        <end position="180"/>
    </location>
</feature>
<dbReference type="InterPro" id="IPR013243">
    <property type="entry name" value="SCA7_dom"/>
</dbReference>
<evidence type="ECO:0000313" key="3">
    <source>
        <dbReference type="EMBL" id="KAJ7331231.1"/>
    </source>
</evidence>
<name>A0A9W9YBE2_9CNID</name>
<evidence type="ECO:0000313" key="4">
    <source>
        <dbReference type="Proteomes" id="UP001163046"/>
    </source>
</evidence>
<organism evidence="3 4">
    <name type="scientific">Desmophyllum pertusum</name>
    <dbReference type="NCBI Taxonomy" id="174260"/>
    <lineage>
        <taxon>Eukaryota</taxon>
        <taxon>Metazoa</taxon>
        <taxon>Cnidaria</taxon>
        <taxon>Anthozoa</taxon>
        <taxon>Hexacorallia</taxon>
        <taxon>Scleractinia</taxon>
        <taxon>Caryophylliina</taxon>
        <taxon>Caryophylliidae</taxon>
        <taxon>Desmophyllum</taxon>
    </lineage>
</organism>
<keyword evidence="4" id="KW-1185">Reference proteome</keyword>
<feature type="domain" description="SCA7" evidence="2">
    <location>
        <begin position="21"/>
        <end position="88"/>
    </location>
</feature>
<evidence type="ECO:0000259" key="2">
    <source>
        <dbReference type="PROSITE" id="PS51505"/>
    </source>
</evidence>
<protein>
    <submittedName>
        <fullName evidence="3">Histone deubiquitination</fullName>
    </submittedName>
</protein>
<dbReference type="Proteomes" id="UP001163046">
    <property type="component" value="Unassembled WGS sequence"/>
</dbReference>
<sequence>MLKKSPSEKVSSNKKSPRKQIPTREREFDADKHCGVWVAELQKRCTRSLTCKTHALSLRRAVPGRRKTFDELLAEHKARVNCEKEQQQNQALKMQEQVATQKALDATIKRSTSDSSVTSSTSSSNRSHIGRSVSTEDENHLVSRVARSSTEGDNDNADDSTTSSGMTTLNRHPKPMTSCRFGSRSVGKGYVFNRRSDHLRCAVLSMVERCLNPSLPRQKSNRASAAILQRPAVKTVGQSSNQGLSSVLERYKSHSNKPMNNFLKAPPPPRNKSFKQGISGQAINHVESSLNSSRSAVFQGSTLQNKRTYLDSIGTSNSNGLTQSTYVKPDASSQAISDMGNIVANIETNVTGGHPLNLGHPLGVAVTKSSIGPGPSLSASGNANLDSSLNLCSTLGINSGNAKGSHSTTQTSFVTANTPSLMSVASGSQISGVTTVTCQLQPGFTNVKDILPAPLVGGKVAVGSVSSTSTSSPVYKGVQITAQVDPSTGKVTSNSAGQRVSPVFLKQGPGTIQVTSMPNGTGPSPPPPGGTVKGYPLNFVIKGNSATQGATTSVSGVTPTSANLTKGQNLIFNNMGMHQSQFIVQPSSPMSPNMHQRGKAGNVRTGSVHKGMLKTPSPSSQGKVVQSLSSPQQITAQQQNTVVVTSPQGNQTKVFISHNNIANSQQPIAQLKQQVAQQQQQLQQITLQKQINQHHHQQQQQQLQQQQQHLQQQKQHINSQFIKQHPIQPRLAPAPPSQSFISQQPITGQNIIVKVSEQLKSPPNAVFVTTEPRNMQHTVCQKPQSNVV</sequence>
<evidence type="ECO:0000256" key="1">
    <source>
        <dbReference type="SAM" id="MobiDB-lite"/>
    </source>
</evidence>
<accession>A0A9W9YBE2</accession>
<feature type="compositionally biased region" description="Low complexity" evidence="1">
    <location>
        <begin position="698"/>
        <end position="716"/>
    </location>
</feature>
<dbReference type="AlphaFoldDB" id="A0A9W9YBE2"/>
<dbReference type="Gene3D" id="6.10.140.670">
    <property type="match status" value="1"/>
</dbReference>
<gene>
    <name evidence="3" type="primary">ATXN7_2</name>
    <name evidence="3" type="ORF">OS493_020013</name>
</gene>
<dbReference type="PANTHER" id="PTHR15117:SF24">
    <property type="entry name" value="SCA7 DOMAIN-CONTAINING PROTEIN"/>
    <property type="match status" value="1"/>
</dbReference>
<reference evidence="3" key="1">
    <citation type="submission" date="2023-01" db="EMBL/GenBank/DDBJ databases">
        <title>Genome assembly of the deep-sea coral Lophelia pertusa.</title>
        <authorList>
            <person name="Herrera S."/>
            <person name="Cordes E."/>
        </authorList>
    </citation>
    <scope>NUCLEOTIDE SEQUENCE</scope>
    <source>
        <strain evidence="3">USNM1676648</strain>
        <tissue evidence="3">Polyp</tissue>
    </source>
</reference>
<feature type="region of interest" description="Disordered" evidence="1">
    <location>
        <begin position="1"/>
        <end position="27"/>
    </location>
</feature>
<comment type="caution">
    <text evidence="3">The sequence shown here is derived from an EMBL/GenBank/DDBJ whole genome shotgun (WGS) entry which is preliminary data.</text>
</comment>
<feature type="compositionally biased region" description="Low complexity" evidence="1">
    <location>
        <begin position="113"/>
        <end position="133"/>
    </location>
</feature>
<dbReference type="InterPro" id="IPR052237">
    <property type="entry name" value="Ataxin-7-like_regulator"/>
</dbReference>
<dbReference type="EMBL" id="MU827789">
    <property type="protein sequence ID" value="KAJ7331231.1"/>
    <property type="molecule type" value="Genomic_DNA"/>
</dbReference>
<dbReference type="PROSITE" id="PS51505">
    <property type="entry name" value="SCA7"/>
    <property type="match status" value="1"/>
</dbReference>
<proteinExistence type="predicted"/>
<feature type="region of interest" description="Disordered" evidence="1">
    <location>
        <begin position="697"/>
        <end position="716"/>
    </location>
</feature>
<dbReference type="PANTHER" id="PTHR15117">
    <property type="entry name" value="ATAXIN 7 RELATED"/>
    <property type="match status" value="1"/>
</dbReference>